<dbReference type="Pfam" id="PF12706">
    <property type="entry name" value="Lactamase_B_2"/>
    <property type="match status" value="1"/>
</dbReference>
<proteinExistence type="predicted"/>
<dbReference type="GO" id="GO:0008270">
    <property type="term" value="F:zinc ion binding"/>
    <property type="evidence" value="ECO:0007669"/>
    <property type="project" value="InterPro"/>
</dbReference>
<dbReference type="PANTHER" id="PTHR15032:SF36">
    <property type="entry name" value="METALLO-BETA-LACTAMASE DOMAIN-CONTAINING PROTEIN"/>
    <property type="match status" value="1"/>
</dbReference>
<feature type="region of interest" description="Disordered" evidence="1">
    <location>
        <begin position="293"/>
        <end position="318"/>
    </location>
</feature>
<evidence type="ECO:0000313" key="3">
    <source>
        <dbReference type="EMBL" id="RFU17613.1"/>
    </source>
</evidence>
<reference evidence="3 4" key="1">
    <citation type="submission" date="2018-08" db="EMBL/GenBank/DDBJ databases">
        <title>Acidipila sp. 4G-K13, an acidobacterium isolated from forest soil.</title>
        <authorList>
            <person name="Gao Z.-H."/>
            <person name="Qiu L.-H."/>
        </authorList>
    </citation>
    <scope>NUCLEOTIDE SEQUENCE [LARGE SCALE GENOMIC DNA]</scope>
    <source>
        <strain evidence="3 4">4G-K13</strain>
    </source>
</reference>
<dbReference type="AlphaFoldDB" id="A0A372IT59"/>
<dbReference type="PANTHER" id="PTHR15032">
    <property type="entry name" value="N-ACYL-PHOSPHATIDYLETHANOLAMINE-HYDROLYZING PHOSPHOLIPASE D"/>
    <property type="match status" value="1"/>
</dbReference>
<dbReference type="Proteomes" id="UP000264702">
    <property type="component" value="Unassembled WGS sequence"/>
</dbReference>
<gene>
    <name evidence="3" type="ORF">D0Y96_05630</name>
</gene>
<evidence type="ECO:0000259" key="2">
    <source>
        <dbReference type="Pfam" id="PF12706"/>
    </source>
</evidence>
<feature type="compositionally biased region" description="Polar residues" evidence="1">
    <location>
        <begin position="293"/>
        <end position="304"/>
    </location>
</feature>
<dbReference type="PIRSF" id="PIRSF038896">
    <property type="entry name" value="NAPE-PLD"/>
    <property type="match status" value="1"/>
</dbReference>
<accession>A0A372IT59</accession>
<dbReference type="SUPFAM" id="SSF56281">
    <property type="entry name" value="Metallo-hydrolase/oxidoreductase"/>
    <property type="match status" value="1"/>
</dbReference>
<protein>
    <submittedName>
        <fullName evidence="3">MBL fold metallo-hydrolase</fullName>
    </submittedName>
</protein>
<dbReference type="GO" id="GO:0070290">
    <property type="term" value="F:N-acylphosphatidylethanolamine-specific phospholipase D activity"/>
    <property type="evidence" value="ECO:0007669"/>
    <property type="project" value="InterPro"/>
</dbReference>
<dbReference type="InterPro" id="IPR036866">
    <property type="entry name" value="RibonucZ/Hydroxyglut_hydro"/>
</dbReference>
<organism evidence="3 4">
    <name type="scientific">Paracidobacterium acidisoli</name>
    <dbReference type="NCBI Taxonomy" id="2303751"/>
    <lineage>
        <taxon>Bacteria</taxon>
        <taxon>Pseudomonadati</taxon>
        <taxon>Acidobacteriota</taxon>
        <taxon>Terriglobia</taxon>
        <taxon>Terriglobales</taxon>
        <taxon>Acidobacteriaceae</taxon>
        <taxon>Paracidobacterium</taxon>
    </lineage>
</organism>
<feature type="domain" description="Metallo-beta-lactamase" evidence="2">
    <location>
        <begin position="55"/>
        <end position="254"/>
    </location>
</feature>
<dbReference type="InterPro" id="IPR001279">
    <property type="entry name" value="Metallo-B-lactamas"/>
</dbReference>
<keyword evidence="4" id="KW-1185">Reference proteome</keyword>
<dbReference type="RefSeq" id="WP_117298363.1">
    <property type="nucleotide sequence ID" value="NZ_QVQT02000002.1"/>
</dbReference>
<dbReference type="Gene3D" id="3.60.15.10">
    <property type="entry name" value="Ribonuclease Z/Hydroxyacylglutathione hydrolase-like"/>
    <property type="match status" value="1"/>
</dbReference>
<comment type="caution">
    <text evidence="3">The sequence shown here is derived from an EMBL/GenBank/DDBJ whole genome shotgun (WGS) entry which is preliminary data.</text>
</comment>
<name>A0A372IT59_9BACT</name>
<dbReference type="OrthoDB" id="9805728at2"/>
<sequence>MPNFGRLKFALNLVGRSALRPMQGRSHKPILAGERDLGITFIGHSTFLIQIAGLNLIVDPVFADWLVLLRRIRRPGVKLKDLPPIDAVLLTHAHMDHLNFPSLRKIIRHTLRKSGKAPAVVVPWGVEDLVRRLGFSRVISLQWWQSVSLDGGDAGPLELTLTPAQHWGARLFRDTHRGFGGYMLRAGGHSVYHSGDTGYFPGFREIGERLKPEVALLPIGAYKPDSFRRVHTSPSDALRGFIDLGASRMIPMHFGTFQLSFEGPDEPLPELFVAARRAGLSEAMLPLEEGQTWISPAGTTSSSMKPRRAPGTVPLTQP</sequence>
<evidence type="ECO:0000313" key="4">
    <source>
        <dbReference type="Proteomes" id="UP000264702"/>
    </source>
</evidence>
<dbReference type="EMBL" id="QVQT01000002">
    <property type="protein sequence ID" value="RFU17613.1"/>
    <property type="molecule type" value="Genomic_DNA"/>
</dbReference>
<dbReference type="InterPro" id="IPR024884">
    <property type="entry name" value="NAPE-PLD"/>
</dbReference>
<evidence type="ECO:0000256" key="1">
    <source>
        <dbReference type="SAM" id="MobiDB-lite"/>
    </source>
</evidence>
<dbReference type="GO" id="GO:0005737">
    <property type="term" value="C:cytoplasm"/>
    <property type="evidence" value="ECO:0007669"/>
    <property type="project" value="TreeGrafter"/>
</dbReference>
<keyword evidence="3" id="KW-0378">Hydrolase</keyword>